<sequence>MVFAYLRRYPELVPLFVCVGAGCVGCAWFIGRTAIYHPDASFDKKNNPYPWNKVKHNEQRRLYTQSDYSKIEKKNPDYAKE</sequence>
<name>A0A6P8I9G1_ACTTE</name>
<dbReference type="Pfam" id="PF06522">
    <property type="entry name" value="B12D"/>
    <property type="match status" value="1"/>
</dbReference>
<dbReference type="GeneID" id="116300047"/>
<dbReference type="PROSITE" id="PS51257">
    <property type="entry name" value="PROKAR_LIPOPROTEIN"/>
    <property type="match status" value="1"/>
</dbReference>
<proteinExistence type="predicted"/>
<dbReference type="InParanoid" id="A0A6P8I9G1"/>
<dbReference type="AlphaFoldDB" id="A0A6P8I9G1"/>
<dbReference type="Proteomes" id="UP000515163">
    <property type="component" value="Unplaced"/>
</dbReference>
<evidence type="ECO:0000313" key="3">
    <source>
        <dbReference type="RefSeq" id="XP_031564668.1"/>
    </source>
</evidence>
<organism evidence="2 3">
    <name type="scientific">Actinia tenebrosa</name>
    <name type="common">Australian red waratah sea anemone</name>
    <dbReference type="NCBI Taxonomy" id="6105"/>
    <lineage>
        <taxon>Eukaryota</taxon>
        <taxon>Metazoa</taxon>
        <taxon>Cnidaria</taxon>
        <taxon>Anthozoa</taxon>
        <taxon>Hexacorallia</taxon>
        <taxon>Actiniaria</taxon>
        <taxon>Actiniidae</taxon>
        <taxon>Actinia</taxon>
    </lineage>
</organism>
<protein>
    <submittedName>
        <fullName evidence="3">Cytochrome c oxidase subunit NDUFA4-like</fullName>
    </submittedName>
</protein>
<dbReference type="KEGG" id="aten:116300047"/>
<accession>A0A6P8I9G1</accession>
<keyword evidence="1" id="KW-0812">Transmembrane</keyword>
<dbReference type="OrthoDB" id="5511684at2759"/>
<dbReference type="PANTHER" id="PTHR14256:SF1">
    <property type="entry name" value="GEO09626P1"/>
    <property type="match status" value="1"/>
</dbReference>
<dbReference type="RefSeq" id="XP_031564668.1">
    <property type="nucleotide sequence ID" value="XM_031708808.1"/>
</dbReference>
<dbReference type="PANTHER" id="PTHR14256">
    <property type="entry name" value="NADH-UBIQUINONE OXIDOREDUCTASE MLRQ SUBUNIT"/>
    <property type="match status" value="1"/>
</dbReference>
<dbReference type="FunCoup" id="A0A6P8I9G1">
    <property type="interactions" value="625"/>
</dbReference>
<feature type="transmembrane region" description="Helical" evidence="1">
    <location>
        <begin position="12"/>
        <end position="31"/>
    </location>
</feature>
<gene>
    <name evidence="3" type="primary">LOC116300047</name>
</gene>
<evidence type="ECO:0000256" key="1">
    <source>
        <dbReference type="SAM" id="Phobius"/>
    </source>
</evidence>
<keyword evidence="2" id="KW-1185">Reference proteome</keyword>
<keyword evidence="1" id="KW-1133">Transmembrane helix</keyword>
<dbReference type="InterPro" id="IPR010530">
    <property type="entry name" value="B12D"/>
</dbReference>
<reference evidence="3" key="1">
    <citation type="submission" date="2025-08" db="UniProtKB">
        <authorList>
            <consortium name="RefSeq"/>
        </authorList>
    </citation>
    <scope>IDENTIFICATION</scope>
    <source>
        <tissue evidence="3">Tentacle</tissue>
    </source>
</reference>
<evidence type="ECO:0000313" key="2">
    <source>
        <dbReference type="Proteomes" id="UP000515163"/>
    </source>
</evidence>
<keyword evidence="1" id="KW-0472">Membrane</keyword>